<dbReference type="EMBL" id="QOVI01000004">
    <property type="protein sequence ID" value="RXG14323.1"/>
    <property type="molecule type" value="Genomic_DNA"/>
</dbReference>
<dbReference type="RefSeq" id="WP_128761727.1">
    <property type="nucleotide sequence ID" value="NZ_QOVI01000004.1"/>
</dbReference>
<dbReference type="AlphaFoldDB" id="A0A4Q0NUQ2"/>
<comment type="caution">
    <text evidence="2">The sequence shown here is derived from an EMBL/GenBank/DDBJ whole genome shotgun (WGS) entry which is preliminary data.</text>
</comment>
<proteinExistence type="predicted"/>
<dbReference type="Proteomes" id="UP000289821">
    <property type="component" value="Unassembled WGS sequence"/>
</dbReference>
<evidence type="ECO:0000313" key="2">
    <source>
        <dbReference type="EMBL" id="RXG14323.1"/>
    </source>
</evidence>
<dbReference type="OrthoDB" id="9789501at2"/>
<reference evidence="2 3" key="1">
    <citation type="submission" date="2018-07" db="EMBL/GenBank/DDBJ databases">
        <title>Leeuwenhoekiella genomics.</title>
        <authorList>
            <person name="Tahon G."/>
            <person name="Willems A."/>
        </authorList>
    </citation>
    <scope>NUCLEOTIDE SEQUENCE [LARGE SCALE GENOMIC DNA]</scope>
    <source>
        <strain evidence="2 3">R-50232</strain>
    </source>
</reference>
<feature type="domain" description="RES" evidence="1">
    <location>
        <begin position="12"/>
        <end position="141"/>
    </location>
</feature>
<organism evidence="2 3">
    <name type="scientific">Leeuwenhoekiella aestuarii</name>
    <dbReference type="NCBI Taxonomy" id="2249426"/>
    <lineage>
        <taxon>Bacteria</taxon>
        <taxon>Pseudomonadati</taxon>
        <taxon>Bacteroidota</taxon>
        <taxon>Flavobacteriia</taxon>
        <taxon>Flavobacteriales</taxon>
        <taxon>Flavobacteriaceae</taxon>
        <taxon>Leeuwenhoekiella</taxon>
    </lineage>
</organism>
<dbReference type="SMART" id="SM00953">
    <property type="entry name" value="RES"/>
    <property type="match status" value="1"/>
</dbReference>
<name>A0A4Q0NUQ2_9FLAO</name>
<protein>
    <submittedName>
        <fullName evidence="2">RES domain-containing protein</fullName>
    </submittedName>
</protein>
<sequence length="152" mass="17600">MRVYRIYIDREGYSALGYGPAGARWNKAYTPVIYAASAVSLAMLEHLSIRGAAVSDFKWKIAVLEVDAEPQQIDLKRLPRDWDRRPYPGSTQELGTRWALQKQSLAFAVPSARIPLNYFEQEYNVLINPFHTDFIQRIKVLFEEEIPFTINY</sequence>
<evidence type="ECO:0000313" key="3">
    <source>
        <dbReference type="Proteomes" id="UP000289821"/>
    </source>
</evidence>
<evidence type="ECO:0000259" key="1">
    <source>
        <dbReference type="SMART" id="SM00953"/>
    </source>
</evidence>
<dbReference type="Pfam" id="PF08808">
    <property type="entry name" value="RES"/>
    <property type="match status" value="1"/>
</dbReference>
<gene>
    <name evidence="2" type="ORF">DSM04_104432</name>
</gene>
<keyword evidence="3" id="KW-1185">Reference proteome</keyword>
<accession>A0A4Q0NUQ2</accession>
<dbReference type="InterPro" id="IPR014914">
    <property type="entry name" value="RES_dom"/>
</dbReference>